<dbReference type="PRINTS" id="PR00111">
    <property type="entry name" value="ABHYDROLASE"/>
</dbReference>
<dbReference type="GO" id="GO:0016020">
    <property type="term" value="C:membrane"/>
    <property type="evidence" value="ECO:0007669"/>
    <property type="project" value="TreeGrafter"/>
</dbReference>
<protein>
    <submittedName>
        <fullName evidence="2">Pimeloyl-ACP methyl ester carboxylesterase</fullName>
    </submittedName>
</protein>
<dbReference type="GO" id="GO:0047372">
    <property type="term" value="F:monoacylglycerol lipase activity"/>
    <property type="evidence" value="ECO:0007669"/>
    <property type="project" value="TreeGrafter"/>
</dbReference>
<dbReference type="InterPro" id="IPR000073">
    <property type="entry name" value="AB_hydrolase_1"/>
</dbReference>
<organism evidence="2 3">
    <name type="scientific">Salirhabdus euzebyi</name>
    <dbReference type="NCBI Taxonomy" id="394506"/>
    <lineage>
        <taxon>Bacteria</taxon>
        <taxon>Bacillati</taxon>
        <taxon>Bacillota</taxon>
        <taxon>Bacilli</taxon>
        <taxon>Bacillales</taxon>
        <taxon>Bacillaceae</taxon>
        <taxon>Salirhabdus</taxon>
    </lineage>
</organism>
<sequence>MSKILLKKVDLPNGETLGYREREGGEKIILLIHGNMTSSKHWDVVLENMDPKYKLYAVDLRGFGVSTYKNIIKEVRDLSEDVRLFVDQLNIQPYAIVGWSMGGEVSLQYCADHVDACEKLLLINSGSTRGYPVYPLGKDGLPVVTQRLETYEEIRADKTKTQIVQGAYDAKNKDLLKAIWDLTIYRKRKPDAEKYDEYLEDMLTQRNLAETYHMQNIFNIGSAHNGLVEGTNQAKNINIPVLVMHGNEDIIVNEKMTNEILEDIGPNAEYKKLTGCGHSPLIDDLDMLLNTMESFLDRKE</sequence>
<name>A0A841Q7A5_9BACI</name>
<comment type="caution">
    <text evidence="2">The sequence shown here is derived from an EMBL/GenBank/DDBJ whole genome shotgun (WGS) entry which is preliminary data.</text>
</comment>
<dbReference type="PANTHER" id="PTHR43798">
    <property type="entry name" value="MONOACYLGLYCEROL LIPASE"/>
    <property type="match status" value="1"/>
</dbReference>
<dbReference type="InterPro" id="IPR029058">
    <property type="entry name" value="AB_hydrolase_fold"/>
</dbReference>
<dbReference type="EMBL" id="JACHGH010000007">
    <property type="protein sequence ID" value="MBB6454172.1"/>
    <property type="molecule type" value="Genomic_DNA"/>
</dbReference>
<dbReference type="Proteomes" id="UP000581688">
    <property type="component" value="Unassembled WGS sequence"/>
</dbReference>
<keyword evidence="3" id="KW-1185">Reference proteome</keyword>
<proteinExistence type="predicted"/>
<dbReference type="Pfam" id="PF00561">
    <property type="entry name" value="Abhydrolase_1"/>
    <property type="match status" value="1"/>
</dbReference>
<gene>
    <name evidence="2" type="ORF">HNQ94_002623</name>
</gene>
<feature type="domain" description="AB hydrolase-1" evidence="1">
    <location>
        <begin position="28"/>
        <end position="284"/>
    </location>
</feature>
<dbReference type="Gene3D" id="3.40.50.1820">
    <property type="entry name" value="alpha/beta hydrolase"/>
    <property type="match status" value="1"/>
</dbReference>
<dbReference type="AlphaFoldDB" id="A0A841Q7A5"/>
<evidence type="ECO:0000259" key="1">
    <source>
        <dbReference type="Pfam" id="PF00561"/>
    </source>
</evidence>
<reference evidence="2 3" key="1">
    <citation type="submission" date="2020-08" db="EMBL/GenBank/DDBJ databases">
        <title>Genomic Encyclopedia of Type Strains, Phase IV (KMG-IV): sequencing the most valuable type-strain genomes for metagenomic binning, comparative biology and taxonomic classification.</title>
        <authorList>
            <person name="Goeker M."/>
        </authorList>
    </citation>
    <scope>NUCLEOTIDE SEQUENCE [LARGE SCALE GENOMIC DNA]</scope>
    <source>
        <strain evidence="2 3">DSM 19612</strain>
    </source>
</reference>
<dbReference type="GO" id="GO:0046464">
    <property type="term" value="P:acylglycerol catabolic process"/>
    <property type="evidence" value="ECO:0007669"/>
    <property type="project" value="TreeGrafter"/>
</dbReference>
<dbReference type="PANTHER" id="PTHR43798:SF5">
    <property type="entry name" value="MONOACYLGLYCEROL LIPASE ABHD6"/>
    <property type="match status" value="1"/>
</dbReference>
<dbReference type="SUPFAM" id="SSF53474">
    <property type="entry name" value="alpha/beta-Hydrolases"/>
    <property type="match status" value="1"/>
</dbReference>
<evidence type="ECO:0000313" key="3">
    <source>
        <dbReference type="Proteomes" id="UP000581688"/>
    </source>
</evidence>
<accession>A0A841Q7A5</accession>
<evidence type="ECO:0000313" key="2">
    <source>
        <dbReference type="EMBL" id="MBB6454172.1"/>
    </source>
</evidence>
<dbReference type="InterPro" id="IPR050266">
    <property type="entry name" value="AB_hydrolase_sf"/>
</dbReference>